<sequence>MSRLDARTGAANLHQLTSSPSHALLSQEFTTDCSWQNLILFSLGSGGHWHRGSV</sequence>
<name>A0A0A9EDV5_ARUDO</name>
<accession>A0A0A9EDV5</accession>
<dbReference type="EMBL" id="GBRH01201840">
    <property type="protein sequence ID" value="JAD96055.1"/>
    <property type="molecule type" value="Transcribed_RNA"/>
</dbReference>
<dbReference type="AlphaFoldDB" id="A0A0A9EDV5"/>
<evidence type="ECO:0000313" key="1">
    <source>
        <dbReference type="EMBL" id="JAD96055.1"/>
    </source>
</evidence>
<proteinExistence type="predicted"/>
<reference evidence="1" key="1">
    <citation type="submission" date="2014-09" db="EMBL/GenBank/DDBJ databases">
        <authorList>
            <person name="Magalhaes I.L.F."/>
            <person name="Oliveira U."/>
            <person name="Santos F.R."/>
            <person name="Vidigal T.H.D.A."/>
            <person name="Brescovit A.D."/>
            <person name="Santos A.J."/>
        </authorList>
    </citation>
    <scope>NUCLEOTIDE SEQUENCE</scope>
    <source>
        <tissue evidence="1">Shoot tissue taken approximately 20 cm above the soil surface</tissue>
    </source>
</reference>
<organism evidence="1">
    <name type="scientific">Arundo donax</name>
    <name type="common">Giant reed</name>
    <name type="synonym">Donax arundinaceus</name>
    <dbReference type="NCBI Taxonomy" id="35708"/>
    <lineage>
        <taxon>Eukaryota</taxon>
        <taxon>Viridiplantae</taxon>
        <taxon>Streptophyta</taxon>
        <taxon>Embryophyta</taxon>
        <taxon>Tracheophyta</taxon>
        <taxon>Spermatophyta</taxon>
        <taxon>Magnoliopsida</taxon>
        <taxon>Liliopsida</taxon>
        <taxon>Poales</taxon>
        <taxon>Poaceae</taxon>
        <taxon>PACMAD clade</taxon>
        <taxon>Arundinoideae</taxon>
        <taxon>Arundineae</taxon>
        <taxon>Arundo</taxon>
    </lineage>
</organism>
<reference evidence="1" key="2">
    <citation type="journal article" date="2015" name="Data Brief">
        <title>Shoot transcriptome of the giant reed, Arundo donax.</title>
        <authorList>
            <person name="Barrero R.A."/>
            <person name="Guerrero F.D."/>
            <person name="Moolhuijzen P."/>
            <person name="Goolsby J.A."/>
            <person name="Tidwell J."/>
            <person name="Bellgard S.E."/>
            <person name="Bellgard M.I."/>
        </authorList>
    </citation>
    <scope>NUCLEOTIDE SEQUENCE</scope>
    <source>
        <tissue evidence="1">Shoot tissue taken approximately 20 cm above the soil surface</tissue>
    </source>
</reference>
<protein>
    <submittedName>
        <fullName evidence="1">Uncharacterized protein</fullName>
    </submittedName>
</protein>